<feature type="non-terminal residue" evidence="1">
    <location>
        <position position="9"/>
    </location>
</feature>
<name>A0A4Y2ECA8_ARAVE</name>
<protein>
    <submittedName>
        <fullName evidence="1">Sodium/potassium-transporting ATPase subunit alpha</fullName>
    </submittedName>
</protein>
<organism evidence="1 2">
    <name type="scientific">Araneus ventricosus</name>
    <name type="common">Orbweaver spider</name>
    <name type="synonym">Epeira ventricosa</name>
    <dbReference type="NCBI Taxonomy" id="182803"/>
    <lineage>
        <taxon>Eukaryota</taxon>
        <taxon>Metazoa</taxon>
        <taxon>Ecdysozoa</taxon>
        <taxon>Arthropoda</taxon>
        <taxon>Chelicerata</taxon>
        <taxon>Arachnida</taxon>
        <taxon>Araneae</taxon>
        <taxon>Araneomorphae</taxon>
        <taxon>Entelegynae</taxon>
        <taxon>Araneoidea</taxon>
        <taxon>Araneidae</taxon>
        <taxon>Araneus</taxon>
    </lineage>
</organism>
<evidence type="ECO:0000313" key="2">
    <source>
        <dbReference type="Proteomes" id="UP000499080"/>
    </source>
</evidence>
<comment type="caution">
    <text evidence="1">The sequence shown here is derived from an EMBL/GenBank/DDBJ whole genome shotgun (WGS) entry which is preliminary data.</text>
</comment>
<sequence length="9" mass="1135">MPLFLMVER</sequence>
<keyword evidence="2" id="KW-1185">Reference proteome</keyword>
<dbReference type="EMBL" id="BGPR01000559">
    <property type="protein sequence ID" value="GBM26407.1"/>
    <property type="molecule type" value="Genomic_DNA"/>
</dbReference>
<dbReference type="Proteomes" id="UP000499080">
    <property type="component" value="Unassembled WGS sequence"/>
</dbReference>
<proteinExistence type="predicted"/>
<accession>A0A4Y2ECA8</accession>
<gene>
    <name evidence="1" type="primary">Atpalpha_1</name>
    <name evidence="1" type="ORF">AVEN_139362_1</name>
</gene>
<evidence type="ECO:0000313" key="1">
    <source>
        <dbReference type="EMBL" id="GBM26407.1"/>
    </source>
</evidence>
<reference evidence="1 2" key="1">
    <citation type="journal article" date="2019" name="Sci. Rep.">
        <title>Orb-weaving spider Araneus ventricosus genome elucidates the spidroin gene catalogue.</title>
        <authorList>
            <person name="Kono N."/>
            <person name="Nakamura H."/>
            <person name="Ohtoshi R."/>
            <person name="Moran D.A.P."/>
            <person name="Shinohara A."/>
            <person name="Yoshida Y."/>
            <person name="Fujiwara M."/>
            <person name="Mori M."/>
            <person name="Tomita M."/>
            <person name="Arakawa K."/>
        </authorList>
    </citation>
    <scope>NUCLEOTIDE SEQUENCE [LARGE SCALE GENOMIC DNA]</scope>
</reference>